<dbReference type="AlphaFoldDB" id="A0A2V1A9S4"/>
<accession>A0A2V1A9S4</accession>
<keyword evidence="2" id="KW-1185">Reference proteome</keyword>
<comment type="caution">
    <text evidence="1">The sequence shown here is derived from an EMBL/GenBank/DDBJ whole genome shotgun (WGS) entry which is preliminary data.</text>
</comment>
<sequence length="545" mass="61848">MAIAVLALNRALTHAPVKPRRFFDSLIVVPTDDLLQKYKFYLESAITDLPELCCPSRKTQESEIGYETFGAEFVDSDGQSTFISTGESKVPQLVVSTPSGLHSLLAKRKNLFSSIRLIALDDVDFMLSSTGCGTSKNFVQHGENGKLHAKVLDSVKQILRVHRDTFTNKVKQRLHDVELRYDSNSSFAASKYVIDRPIESEEAFPENFNEKLVSKLLGVKNKLTYRPVQFCITGESNFPITSSIDGTEKTASQLRHLIDIHLKKDTFFSKERKLIDMDELNLDSHRNWTDSFTALPPNVYFASAKSKSGFKKVKVKQLESNYLQGLSKLSFHIKELQTYCSNNHQKKFLRNRVMERDSNGFESMLRKTLSKFYTVSKSTQPFLIVVPPQVDLKTIPEDCAPKFPTEVYETLPSKSIQGLEHFFSKNNSHLCVHPYHLIGQSFSGVQNIMVVGLDSLLSATAFEKKVQPDHLLGLLNPNMDLLCFYLKKLMASRSASMEANLLFIKEDIARKSDTNRQHKLELDLEKLEQILLTSDIGQYANIKHF</sequence>
<organism evidence="1 2">
    <name type="scientific">Candidozyma duobushaemuli</name>
    <dbReference type="NCBI Taxonomy" id="1231522"/>
    <lineage>
        <taxon>Eukaryota</taxon>
        <taxon>Fungi</taxon>
        <taxon>Dikarya</taxon>
        <taxon>Ascomycota</taxon>
        <taxon>Saccharomycotina</taxon>
        <taxon>Pichiomycetes</taxon>
        <taxon>Metschnikowiaceae</taxon>
        <taxon>Candidozyma</taxon>
    </lineage>
</organism>
<gene>
    <name evidence="1" type="ORF">CXQ87_002465</name>
</gene>
<dbReference type="GeneID" id="37002465"/>
<dbReference type="RefSeq" id="XP_025335276.1">
    <property type="nucleotide sequence ID" value="XM_025480976.1"/>
</dbReference>
<name>A0A2V1A9S4_9ASCO</name>
<dbReference type="EMBL" id="PKFP01000001">
    <property type="protein sequence ID" value="PVH14336.1"/>
    <property type="molecule type" value="Genomic_DNA"/>
</dbReference>
<protein>
    <recommendedName>
        <fullName evidence="3">DEAD/DEAH box helicase domain-containing protein</fullName>
    </recommendedName>
</protein>
<reference evidence="1 2" key="1">
    <citation type="submission" date="2017-12" db="EMBL/GenBank/DDBJ databases">
        <title>Genome Sequence of the Amphotericin B-resistant Candida duobushaemulonii strain, B09383.</title>
        <authorList>
            <person name="Chow N.A."/>
            <person name="Gade L."/>
            <person name="Batra D."/>
            <person name="Rowe L.A."/>
            <person name="Loparev V.N."/>
            <person name="Litvintseva A.P."/>
        </authorList>
    </citation>
    <scope>NUCLEOTIDE SEQUENCE [LARGE SCALE GENOMIC DNA]</scope>
    <source>
        <strain evidence="1 2">B09383</strain>
    </source>
</reference>
<evidence type="ECO:0000313" key="2">
    <source>
        <dbReference type="Proteomes" id="UP000244406"/>
    </source>
</evidence>
<evidence type="ECO:0008006" key="3">
    <source>
        <dbReference type="Google" id="ProtNLM"/>
    </source>
</evidence>
<dbReference type="VEuPathDB" id="FungiDB:CXQ87_002465"/>
<dbReference type="InterPro" id="IPR027417">
    <property type="entry name" value="P-loop_NTPase"/>
</dbReference>
<evidence type="ECO:0000313" key="1">
    <source>
        <dbReference type="EMBL" id="PVH14336.1"/>
    </source>
</evidence>
<proteinExistence type="predicted"/>
<dbReference type="Gene3D" id="3.40.50.300">
    <property type="entry name" value="P-loop containing nucleotide triphosphate hydrolases"/>
    <property type="match status" value="1"/>
</dbReference>
<dbReference type="Proteomes" id="UP000244406">
    <property type="component" value="Unassembled WGS sequence"/>
</dbReference>